<dbReference type="EMBL" id="JAIVGD010000013">
    <property type="protein sequence ID" value="KAH0763565.1"/>
    <property type="molecule type" value="Genomic_DNA"/>
</dbReference>
<dbReference type="SUPFAM" id="SSF51735">
    <property type="entry name" value="NAD(P)-binding Rossmann-fold domains"/>
    <property type="match status" value="1"/>
</dbReference>
<comment type="caution">
    <text evidence="6">The sequence shown here is derived from an EMBL/GenBank/DDBJ whole genome shotgun (WGS) entry which is preliminary data.</text>
</comment>
<dbReference type="Pfam" id="PF00107">
    <property type="entry name" value="ADH_zinc_N"/>
    <property type="match status" value="1"/>
</dbReference>
<dbReference type="InterPro" id="IPR014710">
    <property type="entry name" value="RmlC-like_jellyroll"/>
</dbReference>
<name>A0ABQ7VHK7_SOLTU</name>
<organism evidence="6 7">
    <name type="scientific">Solanum tuberosum</name>
    <name type="common">Potato</name>
    <dbReference type="NCBI Taxonomy" id="4113"/>
    <lineage>
        <taxon>Eukaryota</taxon>
        <taxon>Viridiplantae</taxon>
        <taxon>Streptophyta</taxon>
        <taxon>Embryophyta</taxon>
        <taxon>Tracheophyta</taxon>
        <taxon>Spermatophyta</taxon>
        <taxon>Magnoliopsida</taxon>
        <taxon>eudicotyledons</taxon>
        <taxon>Gunneridae</taxon>
        <taxon>Pentapetalae</taxon>
        <taxon>asterids</taxon>
        <taxon>lamiids</taxon>
        <taxon>Solanales</taxon>
        <taxon>Solanaceae</taxon>
        <taxon>Solanoideae</taxon>
        <taxon>Solaneae</taxon>
        <taxon>Solanum</taxon>
    </lineage>
</organism>
<dbReference type="InterPro" id="IPR036291">
    <property type="entry name" value="NAD(P)-bd_dom_sf"/>
</dbReference>
<evidence type="ECO:0000259" key="5">
    <source>
        <dbReference type="SMART" id="SM00835"/>
    </source>
</evidence>
<proteinExistence type="predicted"/>
<sequence length="515" mass="56803">MESSNRKVITCKAAVVWKEGEMLKIEEIQVDPPKSNEVRIKMLFASLCHSDIIAFNGFPIVFINANYVIKVDPQKIPLQHTSLLCCGFTTGYGATWREVHVEKGSTVAVLGLGVVGLGVVEGARSQGASKTIGVDINELKRGKGEAFGMTDFINPKEFRTSVSETIKDVTEGLGVNYVFECTGIPSMLNEAIEASKLGIGTIVLIGVGNGLSRDINLIPLLCGRTLKGSSFGGIRLHSDLPTLLHKCANKSFFIGGGSNPSSILAGFDHTTLSTALNKYTRSSGLIVHLSGSHDTNIWSNFLDLEPHQRLSHLKRIVNFDEEPSPKEEKSTWSFRKFVFTLLNGEDVIERVNHKAPSIYNLYNKKPDFKNDYGWSKKVDSSDYSPLEQSGNDVYLVNLSTGSLMAPHINPSAIEYGIVLRGTGRIQIVYPNGILAMNAKVREGDVFWVPRYFPFCQIESTNSPLEFFGFTTLAKRNNQQFLLGKNSLMQSLRGPEFAAAFGIDEKRLKRIANAQR</sequence>
<dbReference type="CDD" id="cd02245">
    <property type="entry name" value="cupin_7S_vicilin-like_C"/>
    <property type="match status" value="1"/>
</dbReference>
<dbReference type="InterPro" id="IPR011051">
    <property type="entry name" value="RmlC_Cupin_sf"/>
</dbReference>
<evidence type="ECO:0000313" key="6">
    <source>
        <dbReference type="EMBL" id="KAH0763565.1"/>
    </source>
</evidence>
<dbReference type="Pfam" id="PF00190">
    <property type="entry name" value="Cupin_1"/>
    <property type="match status" value="1"/>
</dbReference>
<gene>
    <name evidence="6" type="ORF">KY290_019638</name>
</gene>
<dbReference type="InterPro" id="IPR011032">
    <property type="entry name" value="GroES-like_sf"/>
</dbReference>
<dbReference type="InterPro" id="IPR006045">
    <property type="entry name" value="Cupin_1"/>
</dbReference>
<dbReference type="PANTHER" id="PTHR43880">
    <property type="entry name" value="ALCOHOL DEHYDROGENASE"/>
    <property type="match status" value="1"/>
</dbReference>
<accession>A0ABQ7VHK7</accession>
<evidence type="ECO:0000256" key="4">
    <source>
        <dbReference type="ARBA" id="ARBA00022833"/>
    </source>
</evidence>
<dbReference type="InterPro" id="IPR013149">
    <property type="entry name" value="ADH-like_C"/>
</dbReference>
<dbReference type="Proteomes" id="UP000826656">
    <property type="component" value="Unassembled WGS sequence"/>
</dbReference>
<comment type="subunit">
    <text evidence="2">Homodimer.</text>
</comment>
<keyword evidence="4" id="KW-0862">Zinc</keyword>
<reference evidence="6 7" key="1">
    <citation type="journal article" date="2021" name="bioRxiv">
        <title>Chromosome-scale and haplotype-resolved genome assembly of a tetraploid potato cultivar.</title>
        <authorList>
            <person name="Sun H."/>
            <person name="Jiao W.-B."/>
            <person name="Krause K."/>
            <person name="Campoy J.A."/>
            <person name="Goel M."/>
            <person name="Folz-Donahue K."/>
            <person name="Kukat C."/>
            <person name="Huettel B."/>
            <person name="Schneeberger K."/>
        </authorList>
    </citation>
    <scope>NUCLEOTIDE SEQUENCE [LARGE SCALE GENOMIC DNA]</scope>
    <source>
        <strain evidence="6">SolTubOtavaFocal</strain>
        <tissue evidence="6">Leaves</tissue>
    </source>
</reference>
<comment type="cofactor">
    <cofactor evidence="1">
        <name>Zn(2+)</name>
        <dbReference type="ChEBI" id="CHEBI:29105"/>
    </cofactor>
</comment>
<dbReference type="PANTHER" id="PTHR43880:SF38">
    <property type="entry name" value="ALCOHOL DEHYDROGENASE-RELATED"/>
    <property type="match status" value="1"/>
</dbReference>
<dbReference type="SUPFAM" id="SSF50129">
    <property type="entry name" value="GroES-like"/>
    <property type="match status" value="1"/>
</dbReference>
<keyword evidence="3" id="KW-0479">Metal-binding</keyword>
<dbReference type="SUPFAM" id="SSF51182">
    <property type="entry name" value="RmlC-like cupins"/>
    <property type="match status" value="1"/>
</dbReference>
<evidence type="ECO:0000313" key="7">
    <source>
        <dbReference type="Proteomes" id="UP000826656"/>
    </source>
</evidence>
<protein>
    <recommendedName>
        <fullName evidence="5">Cupin type-1 domain-containing protein</fullName>
    </recommendedName>
</protein>
<dbReference type="Gene3D" id="3.90.180.10">
    <property type="entry name" value="Medium-chain alcohol dehydrogenases, catalytic domain"/>
    <property type="match status" value="2"/>
</dbReference>
<evidence type="ECO:0000256" key="2">
    <source>
        <dbReference type="ARBA" id="ARBA00011738"/>
    </source>
</evidence>
<keyword evidence="7" id="KW-1185">Reference proteome</keyword>
<evidence type="ECO:0000256" key="1">
    <source>
        <dbReference type="ARBA" id="ARBA00001947"/>
    </source>
</evidence>
<dbReference type="SMART" id="SM00835">
    <property type="entry name" value="Cupin_1"/>
    <property type="match status" value="1"/>
</dbReference>
<dbReference type="Gene3D" id="3.40.50.720">
    <property type="entry name" value="NAD(P)-binding Rossmann-like Domain"/>
    <property type="match status" value="1"/>
</dbReference>
<dbReference type="Gene3D" id="2.60.120.10">
    <property type="entry name" value="Jelly Rolls"/>
    <property type="match status" value="1"/>
</dbReference>
<evidence type="ECO:0000256" key="3">
    <source>
        <dbReference type="ARBA" id="ARBA00022723"/>
    </source>
</evidence>
<feature type="domain" description="Cupin type-1" evidence="5">
    <location>
        <begin position="359"/>
        <end position="508"/>
    </location>
</feature>